<evidence type="ECO:0000313" key="1">
    <source>
        <dbReference type="EMBL" id="KAI5668277.1"/>
    </source>
</evidence>
<dbReference type="EMBL" id="CM044704">
    <property type="protein sequence ID" value="KAI5668277.1"/>
    <property type="molecule type" value="Genomic_DNA"/>
</dbReference>
<sequence length="215" mass="24714">MLAKSLTLPLTLDPNTCFCASSLDFGSVALKSPVINVNESKYIPANFIRRSCRPIYGSRRWELNSTAQIDNALLSDEDRKSWDACRQALSTFEFGLEEEDEILGKAFGYIRSPYWSEERKKEVPRLDVVNEVLNYLRSLNLTDDDIQKVLKKFPEVLGCNLEEEMKNNVKTLEKDWGIEGKSLRNLLLRNPKVLGYNIDCKGDCMAQCTRCWVRF</sequence>
<reference evidence="2" key="1">
    <citation type="journal article" date="2023" name="Nat. Plants">
        <title>Single-cell RNA sequencing provides a high-resolution roadmap for understanding the multicellular compartmentation of specialized metabolism.</title>
        <authorList>
            <person name="Sun S."/>
            <person name="Shen X."/>
            <person name="Li Y."/>
            <person name="Li Y."/>
            <person name="Wang S."/>
            <person name="Li R."/>
            <person name="Zhang H."/>
            <person name="Shen G."/>
            <person name="Guo B."/>
            <person name="Wei J."/>
            <person name="Xu J."/>
            <person name="St-Pierre B."/>
            <person name="Chen S."/>
            <person name="Sun C."/>
        </authorList>
    </citation>
    <scope>NUCLEOTIDE SEQUENCE [LARGE SCALE GENOMIC DNA]</scope>
</reference>
<keyword evidence="2" id="KW-1185">Reference proteome</keyword>
<organism evidence="1 2">
    <name type="scientific">Catharanthus roseus</name>
    <name type="common">Madagascar periwinkle</name>
    <name type="synonym">Vinca rosea</name>
    <dbReference type="NCBI Taxonomy" id="4058"/>
    <lineage>
        <taxon>Eukaryota</taxon>
        <taxon>Viridiplantae</taxon>
        <taxon>Streptophyta</taxon>
        <taxon>Embryophyta</taxon>
        <taxon>Tracheophyta</taxon>
        <taxon>Spermatophyta</taxon>
        <taxon>Magnoliopsida</taxon>
        <taxon>eudicotyledons</taxon>
        <taxon>Gunneridae</taxon>
        <taxon>Pentapetalae</taxon>
        <taxon>asterids</taxon>
        <taxon>lamiids</taxon>
        <taxon>Gentianales</taxon>
        <taxon>Apocynaceae</taxon>
        <taxon>Rauvolfioideae</taxon>
        <taxon>Vinceae</taxon>
        <taxon>Catharanthinae</taxon>
        <taxon>Catharanthus</taxon>
    </lineage>
</organism>
<protein>
    <submittedName>
        <fullName evidence="1">Uncharacterized protein</fullName>
    </submittedName>
</protein>
<comment type="caution">
    <text evidence="1">The sequence shown here is derived from an EMBL/GenBank/DDBJ whole genome shotgun (WGS) entry which is preliminary data.</text>
</comment>
<name>A0ACC0B6L6_CATRO</name>
<gene>
    <name evidence="1" type="ORF">M9H77_18130</name>
</gene>
<evidence type="ECO:0000313" key="2">
    <source>
        <dbReference type="Proteomes" id="UP001060085"/>
    </source>
</evidence>
<accession>A0ACC0B6L6</accession>
<proteinExistence type="predicted"/>
<dbReference type="Proteomes" id="UP001060085">
    <property type="component" value="Linkage Group LG04"/>
</dbReference>